<evidence type="ECO:0000256" key="6">
    <source>
        <dbReference type="SAM" id="Phobius"/>
    </source>
</evidence>
<protein>
    <submittedName>
        <fullName evidence="7">TerC family protein</fullName>
    </submittedName>
</protein>
<comment type="subcellular location">
    <subcellularLocation>
        <location evidence="1">Membrane</location>
        <topology evidence="1">Multi-pass membrane protein</topology>
    </subcellularLocation>
</comment>
<dbReference type="PANTHER" id="PTHR30238">
    <property type="entry name" value="MEMBRANE BOUND PREDICTED REDOX MODULATOR"/>
    <property type="match status" value="1"/>
</dbReference>
<dbReference type="EMBL" id="VWSF01000005">
    <property type="protein sequence ID" value="KAA5547395.1"/>
    <property type="molecule type" value="Genomic_DNA"/>
</dbReference>
<feature type="transmembrane region" description="Helical" evidence="6">
    <location>
        <begin position="281"/>
        <end position="300"/>
    </location>
</feature>
<evidence type="ECO:0000256" key="2">
    <source>
        <dbReference type="ARBA" id="ARBA00007511"/>
    </source>
</evidence>
<evidence type="ECO:0000256" key="3">
    <source>
        <dbReference type="ARBA" id="ARBA00022692"/>
    </source>
</evidence>
<proteinExistence type="inferred from homology"/>
<evidence type="ECO:0000256" key="4">
    <source>
        <dbReference type="ARBA" id="ARBA00022989"/>
    </source>
</evidence>
<comment type="caution">
    <text evidence="7">The sequence shown here is derived from an EMBL/GenBank/DDBJ whole genome shotgun (WGS) entry which is preliminary data.</text>
</comment>
<name>A0A5M6DPK7_9BACT</name>
<feature type="transmembrane region" description="Helical" evidence="6">
    <location>
        <begin position="38"/>
        <end position="58"/>
    </location>
</feature>
<evidence type="ECO:0000313" key="7">
    <source>
        <dbReference type="EMBL" id="KAA5547395.1"/>
    </source>
</evidence>
<reference evidence="7 8" key="1">
    <citation type="submission" date="2019-09" db="EMBL/GenBank/DDBJ databases">
        <title>Genome sequence and assembly of Adhaeribacter sp.</title>
        <authorList>
            <person name="Chhetri G."/>
        </authorList>
    </citation>
    <scope>NUCLEOTIDE SEQUENCE [LARGE SCALE GENOMIC DNA]</scope>
    <source>
        <strain evidence="7 8">DK36</strain>
    </source>
</reference>
<comment type="similarity">
    <text evidence="2">Belongs to the TerC family.</text>
</comment>
<feature type="transmembrane region" description="Helical" evidence="6">
    <location>
        <begin position="131"/>
        <end position="149"/>
    </location>
</feature>
<dbReference type="RefSeq" id="WP_150087960.1">
    <property type="nucleotide sequence ID" value="NZ_VWSF01000005.1"/>
</dbReference>
<keyword evidence="3 6" id="KW-0812">Transmembrane</keyword>
<feature type="transmembrane region" description="Helical" evidence="6">
    <location>
        <begin position="224"/>
        <end position="244"/>
    </location>
</feature>
<organism evidence="7 8">
    <name type="scientific">Adhaeribacter rhizoryzae</name>
    <dbReference type="NCBI Taxonomy" id="2607907"/>
    <lineage>
        <taxon>Bacteria</taxon>
        <taxon>Pseudomonadati</taxon>
        <taxon>Bacteroidota</taxon>
        <taxon>Cytophagia</taxon>
        <taxon>Cytophagales</taxon>
        <taxon>Hymenobacteraceae</taxon>
        <taxon>Adhaeribacter</taxon>
    </lineage>
</organism>
<feature type="transmembrane region" description="Helical" evidence="6">
    <location>
        <begin position="256"/>
        <end position="275"/>
    </location>
</feature>
<keyword evidence="8" id="KW-1185">Reference proteome</keyword>
<evidence type="ECO:0000256" key="1">
    <source>
        <dbReference type="ARBA" id="ARBA00004141"/>
    </source>
</evidence>
<dbReference type="GO" id="GO:0016020">
    <property type="term" value="C:membrane"/>
    <property type="evidence" value="ECO:0007669"/>
    <property type="project" value="UniProtKB-SubCell"/>
</dbReference>
<dbReference type="Proteomes" id="UP000323426">
    <property type="component" value="Unassembled WGS sequence"/>
</dbReference>
<feature type="transmembrane region" description="Helical" evidence="6">
    <location>
        <begin position="194"/>
        <end position="218"/>
    </location>
</feature>
<gene>
    <name evidence="7" type="ORF">F0145_08675</name>
</gene>
<dbReference type="NCBIfam" id="TIGR03718">
    <property type="entry name" value="R_switched_Alx"/>
    <property type="match status" value="1"/>
</dbReference>
<keyword evidence="5 6" id="KW-0472">Membrane</keyword>
<feature type="transmembrane region" description="Helical" evidence="6">
    <location>
        <begin position="78"/>
        <end position="97"/>
    </location>
</feature>
<keyword evidence="4 6" id="KW-1133">Transmembrane helix</keyword>
<evidence type="ECO:0000313" key="8">
    <source>
        <dbReference type="Proteomes" id="UP000323426"/>
    </source>
</evidence>
<dbReference type="Pfam" id="PF03741">
    <property type="entry name" value="TerC"/>
    <property type="match status" value="1"/>
</dbReference>
<dbReference type="InterPro" id="IPR005496">
    <property type="entry name" value="Integral_membrane_TerC"/>
</dbReference>
<dbReference type="AlphaFoldDB" id="A0A5M6DPK7"/>
<feature type="transmembrane region" description="Helical" evidence="6">
    <location>
        <begin position="6"/>
        <end position="26"/>
    </location>
</feature>
<dbReference type="InterPro" id="IPR022369">
    <property type="entry name" value="Integral_membrane_TerC_rswitch"/>
</dbReference>
<accession>A0A5M6DPK7</accession>
<sequence length="316" mass="36161">MNENIYFWIIFNLFVLGLLALDLLVFHRKAHEVKIKEAIFWTLFWIALSLGFNLYIYYQYGTEPALEFLTAYLIEKSLSVDNLFVFLMIFNYFRVPLQYQHKILFWGILGALVLRAAFILVGVALLEKFHFITYILGAFLVFTGIKMATTQQEEIDPKANPVVKFFSRFFPVTNTLVEDKFFVRKDKTLFITPLFLVLVMVETTDVVFAADSIPAILAVSTDSFIVYTSNVFALLGLRALYFALAGIMKLFHYLHYGLSLILVFIGAKLLVAGFYKIDMVYALLVVAFILIASVVLSLLFPRKDAAELKPPAKEDK</sequence>
<dbReference type="PANTHER" id="PTHR30238:SF0">
    <property type="entry name" value="THYLAKOID MEMBRANE PROTEIN TERC, CHLOROPLASTIC"/>
    <property type="match status" value="1"/>
</dbReference>
<evidence type="ECO:0000256" key="5">
    <source>
        <dbReference type="ARBA" id="ARBA00023136"/>
    </source>
</evidence>
<feature type="transmembrane region" description="Helical" evidence="6">
    <location>
        <begin position="104"/>
        <end position="125"/>
    </location>
</feature>